<dbReference type="InterPro" id="IPR005835">
    <property type="entry name" value="NTP_transferase_dom"/>
</dbReference>
<evidence type="ECO:0000256" key="9">
    <source>
        <dbReference type="ARBA" id="ARBA00037294"/>
    </source>
</evidence>
<keyword evidence="5 12" id="KW-0548">Nucleotidyltransferase</keyword>
<name>A0A5R8M8M9_9GAMM</name>
<reference evidence="12 13" key="1">
    <citation type="journal article" date="2007" name="Int. J. Syst. Evol. Microbiol.">
        <title>Halomonas saccharevitans sp. nov., Halomonas arcis sp. nov. and Halomonas subterranea sp. nov., halophilic bacteria isolated from hypersaline environments of China.</title>
        <authorList>
            <person name="Xu X.W."/>
            <person name="Wu Y.H."/>
            <person name="Zhou Z."/>
            <person name="Wang C.S."/>
            <person name="Zhou Y.G."/>
            <person name="Zhang H.B."/>
            <person name="Wang Y."/>
            <person name="Wu M."/>
        </authorList>
    </citation>
    <scope>NUCLEOTIDE SEQUENCE [LARGE SCALE GENOMIC DNA]</scope>
    <source>
        <strain evidence="12 13">TBZ3</strain>
    </source>
</reference>
<evidence type="ECO:0000256" key="2">
    <source>
        <dbReference type="ARBA" id="ARBA00012415"/>
    </source>
</evidence>
<dbReference type="AlphaFoldDB" id="A0A5R8M8M9"/>
<comment type="function">
    <text evidence="9">May play a role in stationary phase survival.</text>
</comment>
<evidence type="ECO:0000256" key="10">
    <source>
        <dbReference type="ARBA" id="ARBA00048128"/>
    </source>
</evidence>
<evidence type="ECO:0000256" key="1">
    <source>
        <dbReference type="ARBA" id="ARBA00006890"/>
    </source>
</evidence>
<feature type="domain" description="Nucleotidyl transferase" evidence="11">
    <location>
        <begin position="7"/>
        <end position="279"/>
    </location>
</feature>
<evidence type="ECO:0000256" key="5">
    <source>
        <dbReference type="ARBA" id="ARBA00022695"/>
    </source>
</evidence>
<evidence type="ECO:0000256" key="6">
    <source>
        <dbReference type="ARBA" id="ARBA00031455"/>
    </source>
</evidence>
<dbReference type="GO" id="GO:0003983">
    <property type="term" value="F:UTP:glucose-1-phosphate uridylyltransferase activity"/>
    <property type="evidence" value="ECO:0007669"/>
    <property type="project" value="UniProtKB-EC"/>
</dbReference>
<comment type="catalytic activity">
    <reaction evidence="10">
        <text>alpha-D-glucose 1-phosphate + UTP + H(+) = UDP-alpha-D-glucose + diphosphate</text>
        <dbReference type="Rhea" id="RHEA:19889"/>
        <dbReference type="ChEBI" id="CHEBI:15378"/>
        <dbReference type="ChEBI" id="CHEBI:33019"/>
        <dbReference type="ChEBI" id="CHEBI:46398"/>
        <dbReference type="ChEBI" id="CHEBI:58601"/>
        <dbReference type="ChEBI" id="CHEBI:58885"/>
        <dbReference type="EC" id="2.7.7.9"/>
    </reaction>
</comment>
<dbReference type="RefSeq" id="WP_138182834.1">
    <property type="nucleotide sequence ID" value="NZ_VBUI01000039.1"/>
</dbReference>
<dbReference type="CDD" id="cd02541">
    <property type="entry name" value="UGPase_prokaryotic"/>
    <property type="match status" value="1"/>
</dbReference>
<dbReference type="EMBL" id="VBUI01000039">
    <property type="protein sequence ID" value="TLF45914.1"/>
    <property type="molecule type" value="Genomic_DNA"/>
</dbReference>
<dbReference type="SUPFAM" id="SSF53448">
    <property type="entry name" value="Nucleotide-diphospho-sugar transferases"/>
    <property type="match status" value="1"/>
</dbReference>
<dbReference type="GO" id="GO:0006011">
    <property type="term" value="P:UDP-alpha-D-glucose metabolic process"/>
    <property type="evidence" value="ECO:0007669"/>
    <property type="project" value="InterPro"/>
</dbReference>
<dbReference type="PANTHER" id="PTHR43197:SF1">
    <property type="entry name" value="UTP--GLUCOSE-1-PHOSPHATE URIDYLYLTRANSFERASE"/>
    <property type="match status" value="1"/>
</dbReference>
<keyword evidence="4 12" id="KW-0808">Transferase</keyword>
<sequence length="303" mass="32722">MPSLRKVIIPVAGFGTRLLPISKAIPKEMVPVVDRPLIQHVVDEALAAGLNEVVLVTRSGKSAVEDHFDTHFELEASLEAKGKQALLDELRAIAPPELKLTVIRQHQALGLGHAVHCAAHLLEEGEPFGVILPDVLVKPQPGNQIVDMDEMVAQWQATQRAQIMVEAVPREEVQRYGIVDCGGDEPRAGKAMAMAGVVEKPAPEQAPSRLSVIGRYILPYRVMTLLADTPRGAGGEIQLTDAIARLIRETGGVDAFRMRGRTFDCGQIAGWLQANQVLATEAGYLSAPASETRSTSPEPESMD</sequence>
<evidence type="ECO:0000256" key="3">
    <source>
        <dbReference type="ARBA" id="ARBA00019048"/>
    </source>
</evidence>
<dbReference type="OrthoDB" id="9803306at2"/>
<dbReference type="InterPro" id="IPR029044">
    <property type="entry name" value="Nucleotide-diphossugar_trans"/>
</dbReference>
<evidence type="ECO:0000313" key="13">
    <source>
        <dbReference type="Proteomes" id="UP000306973"/>
    </source>
</evidence>
<evidence type="ECO:0000256" key="7">
    <source>
        <dbReference type="ARBA" id="ARBA00031959"/>
    </source>
</evidence>
<comment type="similarity">
    <text evidence="1">Belongs to the UDPGP type 2 family.</text>
</comment>
<protein>
    <recommendedName>
        <fullName evidence="3">UTP--glucose-1-phosphate uridylyltransferase</fullName>
        <ecNumber evidence="2">2.7.7.9</ecNumber>
    </recommendedName>
    <alternativeName>
        <fullName evidence="6">Alpha-D-glucosyl-1-phosphate uridylyltransferase</fullName>
    </alternativeName>
    <alternativeName>
        <fullName evidence="7">UDP-glucose pyrophosphorylase</fullName>
    </alternativeName>
    <alternativeName>
        <fullName evidence="8">Uridine diphosphoglucose pyrophosphorylase</fullName>
    </alternativeName>
</protein>
<dbReference type="Pfam" id="PF00483">
    <property type="entry name" value="NTP_transferase"/>
    <property type="match status" value="1"/>
</dbReference>
<dbReference type="EC" id="2.7.7.9" evidence="2"/>
<dbReference type="PANTHER" id="PTHR43197">
    <property type="entry name" value="UTP--GLUCOSE-1-PHOSPHATE URIDYLYLTRANSFERASE"/>
    <property type="match status" value="1"/>
</dbReference>
<evidence type="ECO:0000256" key="8">
    <source>
        <dbReference type="ARBA" id="ARBA00032341"/>
    </source>
</evidence>
<dbReference type="Proteomes" id="UP000306973">
    <property type="component" value="Unassembled WGS sequence"/>
</dbReference>
<comment type="caution">
    <text evidence="12">The sequence shown here is derived from an EMBL/GenBank/DDBJ whole genome shotgun (WGS) entry which is preliminary data.</text>
</comment>
<accession>A0A5R8M8M9</accession>
<evidence type="ECO:0000256" key="4">
    <source>
        <dbReference type="ARBA" id="ARBA00022679"/>
    </source>
</evidence>
<proteinExistence type="inferred from homology"/>
<dbReference type="Gene3D" id="3.90.550.10">
    <property type="entry name" value="Spore Coat Polysaccharide Biosynthesis Protein SpsA, Chain A"/>
    <property type="match status" value="1"/>
</dbReference>
<keyword evidence="13" id="KW-1185">Reference proteome</keyword>
<dbReference type="InterPro" id="IPR005771">
    <property type="entry name" value="GalU_uridylyltTrfase_bac/arc"/>
</dbReference>
<organism evidence="12 13">
    <name type="scientific">Halomonas urmiana</name>
    <dbReference type="NCBI Taxonomy" id="490901"/>
    <lineage>
        <taxon>Bacteria</taxon>
        <taxon>Pseudomonadati</taxon>
        <taxon>Pseudomonadota</taxon>
        <taxon>Gammaproteobacteria</taxon>
        <taxon>Oceanospirillales</taxon>
        <taxon>Halomonadaceae</taxon>
        <taxon>Halomonas</taxon>
    </lineage>
</organism>
<gene>
    <name evidence="12" type="ORF">FEI13_17740</name>
</gene>
<evidence type="ECO:0000259" key="11">
    <source>
        <dbReference type="Pfam" id="PF00483"/>
    </source>
</evidence>
<evidence type="ECO:0000313" key="12">
    <source>
        <dbReference type="EMBL" id="TLF45914.1"/>
    </source>
</evidence>